<accession>A0A7Y9FM98</accession>
<sequence length="55" mass="6325">MTQEVAPTLYAALVEAKKALWMEHRHMWNLEDFNNFAVVQQINAALTRADGKVRP</sequence>
<reference evidence="1 2" key="1">
    <citation type="submission" date="2020-07" db="EMBL/GenBank/DDBJ databases">
        <authorList>
            <person name="Partida-Martinez L."/>
            <person name="Huntemann M."/>
            <person name="Clum A."/>
            <person name="Wang J."/>
            <person name="Palaniappan K."/>
            <person name="Ritter S."/>
            <person name="Chen I.-M."/>
            <person name="Stamatis D."/>
            <person name="Reddy T."/>
            <person name="O'Malley R."/>
            <person name="Daum C."/>
            <person name="Shapiro N."/>
            <person name="Ivanova N."/>
            <person name="Kyrpides N."/>
            <person name="Woyke T."/>
        </authorList>
    </citation>
    <scope>NUCLEOTIDE SEQUENCE [LARGE SCALE GENOMIC DNA]</scope>
    <source>
        <strain evidence="1 2">AS2.3</strain>
    </source>
</reference>
<keyword evidence="2" id="KW-1185">Reference proteome</keyword>
<protein>
    <submittedName>
        <fullName evidence="1">Uncharacterized protein</fullName>
    </submittedName>
</protein>
<dbReference type="RefSeq" id="WP_179507286.1">
    <property type="nucleotide sequence ID" value="NZ_JACCBY010000001.1"/>
</dbReference>
<gene>
    <name evidence="1" type="ORF">HD841_000495</name>
</gene>
<reference evidence="1 2" key="2">
    <citation type="submission" date="2020-08" db="EMBL/GenBank/DDBJ databases">
        <title>The Agave Microbiome: Exploring the role of microbial communities in plant adaptations to desert environments.</title>
        <authorList>
            <person name="Partida-Martinez L.P."/>
        </authorList>
    </citation>
    <scope>NUCLEOTIDE SEQUENCE [LARGE SCALE GENOMIC DNA]</scope>
    <source>
        <strain evidence="1 2">AS2.3</strain>
    </source>
</reference>
<dbReference type="Proteomes" id="UP000517753">
    <property type="component" value="Unassembled WGS sequence"/>
</dbReference>
<dbReference type="EMBL" id="JACCBY010000001">
    <property type="protein sequence ID" value="NYD88726.1"/>
    <property type="molecule type" value="Genomic_DNA"/>
</dbReference>
<comment type="caution">
    <text evidence="1">The sequence shown here is derived from an EMBL/GenBank/DDBJ whole genome shotgun (WGS) entry which is preliminary data.</text>
</comment>
<name>A0A7Y9FM98_9SPHN</name>
<evidence type="ECO:0000313" key="1">
    <source>
        <dbReference type="EMBL" id="NYD88726.1"/>
    </source>
</evidence>
<evidence type="ECO:0000313" key="2">
    <source>
        <dbReference type="Proteomes" id="UP000517753"/>
    </source>
</evidence>
<organism evidence="1 2">
    <name type="scientific">Sphingomonas melonis</name>
    <dbReference type="NCBI Taxonomy" id="152682"/>
    <lineage>
        <taxon>Bacteria</taxon>
        <taxon>Pseudomonadati</taxon>
        <taxon>Pseudomonadota</taxon>
        <taxon>Alphaproteobacteria</taxon>
        <taxon>Sphingomonadales</taxon>
        <taxon>Sphingomonadaceae</taxon>
        <taxon>Sphingomonas</taxon>
    </lineage>
</organism>
<dbReference type="AlphaFoldDB" id="A0A7Y9FM98"/>
<proteinExistence type="predicted"/>